<gene>
    <name evidence="1" type="ORF">LCGC14_2923620</name>
</gene>
<protein>
    <submittedName>
        <fullName evidence="1">Uncharacterized protein</fullName>
    </submittedName>
</protein>
<name>A0A0F8XN70_9ZZZZ</name>
<sequence>GTETNNSFATNVSFGTTFGAAPNVQVSVGGLLAGSFRVIYGIDSVTTSACSSYISFIGVPTAGGPEAIMNVRSEGTVSL</sequence>
<organism evidence="1">
    <name type="scientific">marine sediment metagenome</name>
    <dbReference type="NCBI Taxonomy" id="412755"/>
    <lineage>
        <taxon>unclassified sequences</taxon>
        <taxon>metagenomes</taxon>
        <taxon>ecological metagenomes</taxon>
    </lineage>
</organism>
<dbReference type="AlphaFoldDB" id="A0A0F8XN70"/>
<dbReference type="EMBL" id="LAZR01058176">
    <property type="protein sequence ID" value="KKK70472.1"/>
    <property type="molecule type" value="Genomic_DNA"/>
</dbReference>
<reference evidence="1" key="1">
    <citation type="journal article" date="2015" name="Nature">
        <title>Complex archaea that bridge the gap between prokaryotes and eukaryotes.</title>
        <authorList>
            <person name="Spang A."/>
            <person name="Saw J.H."/>
            <person name="Jorgensen S.L."/>
            <person name="Zaremba-Niedzwiedzka K."/>
            <person name="Martijn J."/>
            <person name="Lind A.E."/>
            <person name="van Eijk R."/>
            <person name="Schleper C."/>
            <person name="Guy L."/>
            <person name="Ettema T.J."/>
        </authorList>
    </citation>
    <scope>NUCLEOTIDE SEQUENCE</scope>
</reference>
<proteinExistence type="predicted"/>
<accession>A0A0F8XN70</accession>
<feature type="non-terminal residue" evidence="1">
    <location>
        <position position="1"/>
    </location>
</feature>
<comment type="caution">
    <text evidence="1">The sequence shown here is derived from an EMBL/GenBank/DDBJ whole genome shotgun (WGS) entry which is preliminary data.</text>
</comment>
<evidence type="ECO:0000313" key="1">
    <source>
        <dbReference type="EMBL" id="KKK70472.1"/>
    </source>
</evidence>